<accession>A0A672GCP8</accession>
<evidence type="ECO:0000256" key="7">
    <source>
        <dbReference type="ARBA" id="ARBA00073759"/>
    </source>
</evidence>
<evidence type="ECO:0000256" key="9">
    <source>
        <dbReference type="ARBA" id="ARBA00081109"/>
    </source>
</evidence>
<dbReference type="SUPFAM" id="SSF102848">
    <property type="entry name" value="NSFL1 (p97 ATPase) cofactor p47, SEP domain"/>
    <property type="match status" value="1"/>
</dbReference>
<keyword evidence="2" id="KW-0963">Cytoplasm</keyword>
<dbReference type="InParanoid" id="A0A672GCP8"/>
<organism evidence="12 13">
    <name type="scientific">Salarias fasciatus</name>
    <name type="common">Jewelled blenny</name>
    <name type="synonym">Blennius fasciatus</name>
    <dbReference type="NCBI Taxonomy" id="181472"/>
    <lineage>
        <taxon>Eukaryota</taxon>
        <taxon>Metazoa</taxon>
        <taxon>Chordata</taxon>
        <taxon>Craniata</taxon>
        <taxon>Vertebrata</taxon>
        <taxon>Euteleostomi</taxon>
        <taxon>Actinopterygii</taxon>
        <taxon>Neopterygii</taxon>
        <taxon>Teleostei</taxon>
        <taxon>Neoteleostei</taxon>
        <taxon>Acanthomorphata</taxon>
        <taxon>Ovalentaria</taxon>
        <taxon>Blenniimorphae</taxon>
        <taxon>Blenniiformes</taxon>
        <taxon>Blennioidei</taxon>
        <taxon>Blenniidae</taxon>
        <taxon>Salariinae</taxon>
        <taxon>Salarias</taxon>
    </lineage>
</organism>
<evidence type="ECO:0000256" key="3">
    <source>
        <dbReference type="ARBA" id="ARBA00023054"/>
    </source>
</evidence>
<feature type="region of interest" description="Disordered" evidence="10">
    <location>
        <begin position="272"/>
        <end position="309"/>
    </location>
</feature>
<dbReference type="PANTHER" id="PTHR23333:SF4">
    <property type="entry name" value="UBX DOMAIN-CONTAINING PROTEIN 11"/>
    <property type="match status" value="1"/>
</dbReference>
<dbReference type="PROSITE" id="PS51399">
    <property type="entry name" value="SEP"/>
    <property type="match status" value="1"/>
</dbReference>
<dbReference type="GO" id="GO:0043161">
    <property type="term" value="P:proteasome-mediated ubiquitin-dependent protein catabolic process"/>
    <property type="evidence" value="ECO:0007669"/>
    <property type="project" value="TreeGrafter"/>
</dbReference>
<evidence type="ECO:0000256" key="8">
    <source>
        <dbReference type="ARBA" id="ARBA00075811"/>
    </source>
</evidence>
<evidence type="ECO:0000256" key="10">
    <source>
        <dbReference type="SAM" id="MobiDB-lite"/>
    </source>
</evidence>
<dbReference type="Pfam" id="PF08059">
    <property type="entry name" value="SEP"/>
    <property type="match status" value="1"/>
</dbReference>
<evidence type="ECO:0000259" key="11">
    <source>
        <dbReference type="PROSITE" id="PS51399"/>
    </source>
</evidence>
<dbReference type="InterPro" id="IPR012989">
    <property type="entry name" value="SEP_domain"/>
</dbReference>
<comment type="subunit">
    <text evidence="6">Interacts with GNA12, GNA13, RND1, RND2 and RND3.</text>
</comment>
<name>A0A672GCP8_SALFA</name>
<dbReference type="FunFam" id="3.30.420.210:FF:000003">
    <property type="entry name" value="UBX domain protein 11"/>
    <property type="match status" value="1"/>
</dbReference>
<protein>
    <recommendedName>
        <fullName evidence="7">UBX domain-containing protein 11</fullName>
    </recommendedName>
    <alternativeName>
        <fullName evidence="9">Socius</fullName>
    </alternativeName>
    <alternativeName>
        <fullName evidence="8">UBX domain-containing protein 5</fullName>
    </alternativeName>
</protein>
<keyword evidence="3" id="KW-0175">Coiled coil</keyword>
<feature type="domain" description="SEP" evidence="11">
    <location>
        <begin position="87"/>
        <end position="151"/>
    </location>
</feature>
<keyword evidence="13" id="KW-1185">Reference proteome</keyword>
<sequence>QLSFMLQNFLSDYGLIWVGDAEKEGSSEDEQILDPPQRGSVTSADPHGSFLVNFDLVVQSIRELNILAGEGESFVRTTAGRAQLAQKEPIQLSLYSNGILMFDGPFRSYRDLSTQQCVTDLMDGYFPSELQDRFPDGAPFEVHDRADQFLDKLPKVVVKRGRVIKIREPIRAMLQNTSLNKFFFIFCFISRSLASTGSHQSPLNDIITLKVRSEDGDQVYIVKMRLSETVGHLRNFRLSFRCRLSDFSTFQRTGFSTCVRYHQCPPPAAVRRRTHTSVVRTDDKHHSAAAKEAGGRSLTEAKESNKHWF</sequence>
<reference evidence="12" key="1">
    <citation type="submission" date="2019-06" db="EMBL/GenBank/DDBJ databases">
        <authorList>
            <consortium name="Wellcome Sanger Institute Data Sharing"/>
        </authorList>
    </citation>
    <scope>NUCLEOTIDE SEQUENCE [LARGE SCALE GENOMIC DNA]</scope>
</reference>
<reference evidence="12" key="2">
    <citation type="submission" date="2025-08" db="UniProtKB">
        <authorList>
            <consortium name="Ensembl"/>
        </authorList>
    </citation>
    <scope>IDENTIFICATION</scope>
</reference>
<evidence type="ECO:0000256" key="5">
    <source>
        <dbReference type="ARBA" id="ARBA00059434"/>
    </source>
</evidence>
<dbReference type="PANTHER" id="PTHR23333">
    <property type="entry name" value="UBX DOMAIN CONTAINING PROTEIN"/>
    <property type="match status" value="1"/>
</dbReference>
<dbReference type="Proteomes" id="UP000472267">
    <property type="component" value="Chromosome 11"/>
</dbReference>
<dbReference type="GO" id="GO:0043130">
    <property type="term" value="F:ubiquitin binding"/>
    <property type="evidence" value="ECO:0007669"/>
    <property type="project" value="TreeGrafter"/>
</dbReference>
<evidence type="ECO:0000313" key="12">
    <source>
        <dbReference type="Ensembl" id="ENSSFAP00005016067.1"/>
    </source>
</evidence>
<dbReference type="GO" id="GO:0005856">
    <property type="term" value="C:cytoskeleton"/>
    <property type="evidence" value="ECO:0007669"/>
    <property type="project" value="UniProtKB-SubCell"/>
</dbReference>
<evidence type="ECO:0000256" key="6">
    <source>
        <dbReference type="ARBA" id="ARBA00062345"/>
    </source>
</evidence>
<comment type="function">
    <text evidence="5">May be involved in the reorganization of actin cytoskeleton mediated by RND1, RND2 and RND3. Promotes RHOA activation mediated by GNA12 and GNA13.</text>
</comment>
<evidence type="ECO:0000313" key="13">
    <source>
        <dbReference type="Proteomes" id="UP000472267"/>
    </source>
</evidence>
<dbReference type="FunCoup" id="A0A672GCP8">
    <property type="interactions" value="28"/>
</dbReference>
<proteinExistence type="predicted"/>
<evidence type="ECO:0000256" key="4">
    <source>
        <dbReference type="ARBA" id="ARBA00023212"/>
    </source>
</evidence>
<dbReference type="InterPro" id="IPR036241">
    <property type="entry name" value="NSFL1C_SEP_dom_sf"/>
</dbReference>
<keyword evidence="4" id="KW-0206">Cytoskeleton</keyword>
<dbReference type="Gene3D" id="3.30.420.210">
    <property type="entry name" value="SEP domain"/>
    <property type="match status" value="1"/>
</dbReference>
<evidence type="ECO:0000256" key="2">
    <source>
        <dbReference type="ARBA" id="ARBA00022490"/>
    </source>
</evidence>
<feature type="compositionally biased region" description="Basic and acidic residues" evidence="10">
    <location>
        <begin position="299"/>
        <end position="309"/>
    </location>
</feature>
<dbReference type="AlphaFoldDB" id="A0A672GCP8"/>
<dbReference type="Ensembl" id="ENSSFAT00005016710.1">
    <property type="protein sequence ID" value="ENSSFAP00005016067.1"/>
    <property type="gene ID" value="ENSSFAG00005008535.1"/>
</dbReference>
<comment type="subcellular location">
    <subcellularLocation>
        <location evidence="1">Cytoplasm</location>
        <location evidence="1">Cytoskeleton</location>
    </subcellularLocation>
</comment>
<evidence type="ECO:0000256" key="1">
    <source>
        <dbReference type="ARBA" id="ARBA00004245"/>
    </source>
</evidence>
<reference evidence="12" key="3">
    <citation type="submission" date="2025-09" db="UniProtKB">
        <authorList>
            <consortium name="Ensembl"/>
        </authorList>
    </citation>
    <scope>IDENTIFICATION</scope>
</reference>